<organism evidence="12 13">
    <name type="scientific">Paraburkholderia azotifigens</name>
    <dbReference type="NCBI Taxonomy" id="2057004"/>
    <lineage>
        <taxon>Bacteria</taxon>
        <taxon>Pseudomonadati</taxon>
        <taxon>Pseudomonadota</taxon>
        <taxon>Betaproteobacteria</taxon>
        <taxon>Burkholderiales</taxon>
        <taxon>Burkholderiaceae</taxon>
        <taxon>Paraburkholderia</taxon>
    </lineage>
</organism>
<dbReference type="InterPro" id="IPR023614">
    <property type="entry name" value="Porin_dom_sf"/>
</dbReference>
<evidence type="ECO:0000256" key="6">
    <source>
        <dbReference type="ARBA" id="ARBA00022729"/>
    </source>
</evidence>
<evidence type="ECO:0000256" key="10">
    <source>
        <dbReference type="ARBA" id="ARBA00023237"/>
    </source>
</evidence>
<dbReference type="PANTHER" id="PTHR34501">
    <property type="entry name" value="PROTEIN YDDL-RELATED"/>
    <property type="match status" value="1"/>
</dbReference>
<keyword evidence="7" id="KW-0406">Ion transport</keyword>
<dbReference type="GO" id="GO:0046930">
    <property type="term" value="C:pore complex"/>
    <property type="evidence" value="ECO:0007669"/>
    <property type="project" value="UniProtKB-KW"/>
</dbReference>
<sequence length="409" mass="43879">MPGSRRCPSSDRRAAAAHAYHYRASPQEPLKPKDSGDFLMLHTKKCLKQGAWARSRLRNGLAAAALATAGHPAAWAQSTLTLYGIVDSAVQYGKFNDTVGPTAMAASGNLQASRFGFRGSEDLGGGYRANFQLETGFNTYTGVGGGATMFNRGASVGLSSAKYGSVDAGFMYLPIYWVFLASDVATYGLSNPAAIMSLEHTVTLGKSGTGGFYPNAVRYRTPNFNGLTSEIGYSFGAQNASGQTADGRNIGVNVMYQRFGAMLGYGFNRYQYYSNTSTLTASSQLTHVFAATYGYSGNFIGANYIYSKRTDATNWFASAFLVNAKIPAGPGDIELGVARRIENAEARAMAYNAGYVYFLSKRTQLYGYASMITNNSHSKQGFALLNSTFSTVTPGFDPWAVTVGLRTSF</sequence>
<keyword evidence="10" id="KW-0998">Cell outer membrane</keyword>
<dbReference type="PANTHER" id="PTHR34501:SF9">
    <property type="entry name" value="MAJOR OUTER MEMBRANE PROTEIN P.IA"/>
    <property type="match status" value="1"/>
</dbReference>
<dbReference type="Gene3D" id="2.40.160.10">
    <property type="entry name" value="Porin"/>
    <property type="match status" value="1"/>
</dbReference>
<keyword evidence="3" id="KW-0813">Transport</keyword>
<dbReference type="EMBL" id="VOQS01000003">
    <property type="protein sequence ID" value="TXC83766.1"/>
    <property type="molecule type" value="Genomic_DNA"/>
</dbReference>
<keyword evidence="9" id="KW-0472">Membrane</keyword>
<protein>
    <submittedName>
        <fullName evidence="12">Porin</fullName>
    </submittedName>
</protein>
<comment type="subunit">
    <text evidence="2">Homotrimer.</text>
</comment>
<reference evidence="12 13" key="1">
    <citation type="journal article" date="2018" name="Int. J. Syst. Evol. Microbiol.">
        <title>Paraburkholderia azotifigens sp. nov., a nitrogen-fixing bacterium isolated from paddy soil.</title>
        <authorList>
            <person name="Choi G.M."/>
            <person name="Im W.T."/>
        </authorList>
    </citation>
    <scope>NUCLEOTIDE SEQUENCE [LARGE SCALE GENOMIC DNA]</scope>
    <source>
        <strain evidence="12 13">NF 2-5-3</strain>
    </source>
</reference>
<evidence type="ECO:0000313" key="12">
    <source>
        <dbReference type="EMBL" id="TXC83766.1"/>
    </source>
</evidence>
<dbReference type="AlphaFoldDB" id="A0A5C6VGW8"/>
<evidence type="ECO:0000256" key="9">
    <source>
        <dbReference type="ARBA" id="ARBA00023136"/>
    </source>
</evidence>
<dbReference type="InterPro" id="IPR050298">
    <property type="entry name" value="Gram-neg_bact_OMP"/>
</dbReference>
<dbReference type="CDD" id="cd00342">
    <property type="entry name" value="gram_neg_porins"/>
    <property type="match status" value="1"/>
</dbReference>
<evidence type="ECO:0000256" key="7">
    <source>
        <dbReference type="ARBA" id="ARBA00023065"/>
    </source>
</evidence>
<dbReference type="InterPro" id="IPR033900">
    <property type="entry name" value="Gram_neg_porin_domain"/>
</dbReference>
<evidence type="ECO:0000256" key="4">
    <source>
        <dbReference type="ARBA" id="ARBA00022452"/>
    </source>
</evidence>
<comment type="subcellular location">
    <subcellularLocation>
        <location evidence="1">Cell outer membrane</location>
        <topology evidence="1">Multi-pass membrane protein</topology>
    </subcellularLocation>
</comment>
<keyword evidence="5" id="KW-0812">Transmembrane</keyword>
<feature type="domain" description="Porin" evidence="11">
    <location>
        <begin position="62"/>
        <end position="375"/>
    </location>
</feature>
<evidence type="ECO:0000256" key="8">
    <source>
        <dbReference type="ARBA" id="ARBA00023114"/>
    </source>
</evidence>
<dbReference type="Pfam" id="PF13609">
    <property type="entry name" value="Porin_4"/>
    <property type="match status" value="1"/>
</dbReference>
<gene>
    <name evidence="12" type="ORF">FRZ40_25780</name>
</gene>
<evidence type="ECO:0000259" key="11">
    <source>
        <dbReference type="Pfam" id="PF13609"/>
    </source>
</evidence>
<dbReference type="SUPFAM" id="SSF56935">
    <property type="entry name" value="Porins"/>
    <property type="match status" value="1"/>
</dbReference>
<comment type="caution">
    <text evidence="12">The sequence shown here is derived from an EMBL/GenBank/DDBJ whole genome shotgun (WGS) entry which is preliminary data.</text>
</comment>
<evidence type="ECO:0000256" key="1">
    <source>
        <dbReference type="ARBA" id="ARBA00004571"/>
    </source>
</evidence>
<evidence type="ECO:0000256" key="5">
    <source>
        <dbReference type="ARBA" id="ARBA00022692"/>
    </source>
</evidence>
<keyword evidence="6" id="KW-0732">Signal</keyword>
<accession>A0A5C6VGW8</accession>
<evidence type="ECO:0000313" key="13">
    <source>
        <dbReference type="Proteomes" id="UP000321776"/>
    </source>
</evidence>
<dbReference type="GO" id="GO:0006811">
    <property type="term" value="P:monoatomic ion transport"/>
    <property type="evidence" value="ECO:0007669"/>
    <property type="project" value="UniProtKB-KW"/>
</dbReference>
<dbReference type="GO" id="GO:0015288">
    <property type="term" value="F:porin activity"/>
    <property type="evidence" value="ECO:0007669"/>
    <property type="project" value="UniProtKB-KW"/>
</dbReference>
<keyword evidence="8" id="KW-0626">Porin</keyword>
<keyword evidence="4" id="KW-1134">Transmembrane beta strand</keyword>
<evidence type="ECO:0000256" key="2">
    <source>
        <dbReference type="ARBA" id="ARBA00011233"/>
    </source>
</evidence>
<evidence type="ECO:0000256" key="3">
    <source>
        <dbReference type="ARBA" id="ARBA00022448"/>
    </source>
</evidence>
<dbReference type="GO" id="GO:0009279">
    <property type="term" value="C:cell outer membrane"/>
    <property type="evidence" value="ECO:0007669"/>
    <property type="project" value="UniProtKB-SubCell"/>
</dbReference>
<proteinExistence type="predicted"/>
<dbReference type="Proteomes" id="UP000321776">
    <property type="component" value="Unassembled WGS sequence"/>
</dbReference>
<name>A0A5C6VGW8_9BURK</name>